<evidence type="ECO:0000256" key="4">
    <source>
        <dbReference type="ARBA" id="ARBA00022692"/>
    </source>
</evidence>
<evidence type="ECO:0000259" key="6">
    <source>
        <dbReference type="Pfam" id="PF01103"/>
    </source>
</evidence>
<dbReference type="AlphaFoldDB" id="A0A6G1HJJ7"/>
<reference evidence="7" key="1">
    <citation type="journal article" date="2020" name="Stud. Mycol.">
        <title>101 Dothideomycetes genomes: a test case for predicting lifestyles and emergence of pathogens.</title>
        <authorList>
            <person name="Haridas S."/>
            <person name="Albert R."/>
            <person name="Binder M."/>
            <person name="Bloem J."/>
            <person name="Labutti K."/>
            <person name="Salamov A."/>
            <person name="Andreopoulos B."/>
            <person name="Baker S."/>
            <person name="Barry K."/>
            <person name="Bills G."/>
            <person name="Bluhm B."/>
            <person name="Cannon C."/>
            <person name="Castanera R."/>
            <person name="Culley D."/>
            <person name="Daum C."/>
            <person name="Ezra D."/>
            <person name="Gonzalez J."/>
            <person name="Henrissat B."/>
            <person name="Kuo A."/>
            <person name="Liang C."/>
            <person name="Lipzen A."/>
            <person name="Lutzoni F."/>
            <person name="Magnuson J."/>
            <person name="Mondo S."/>
            <person name="Nolan M."/>
            <person name="Ohm R."/>
            <person name="Pangilinan J."/>
            <person name="Park H.-J."/>
            <person name="Ramirez L."/>
            <person name="Alfaro M."/>
            <person name="Sun H."/>
            <person name="Tritt A."/>
            <person name="Yoshinaga Y."/>
            <person name="Zwiers L.-H."/>
            <person name="Turgeon B."/>
            <person name="Goodwin S."/>
            <person name="Spatafora J."/>
            <person name="Crous P."/>
            <person name="Grigoriev I."/>
        </authorList>
    </citation>
    <scope>NUCLEOTIDE SEQUENCE</scope>
    <source>
        <strain evidence="7">CBS 262.69</strain>
    </source>
</reference>
<organism evidence="7 8">
    <name type="scientific">Trichodelitschia bisporula</name>
    <dbReference type="NCBI Taxonomy" id="703511"/>
    <lineage>
        <taxon>Eukaryota</taxon>
        <taxon>Fungi</taxon>
        <taxon>Dikarya</taxon>
        <taxon>Ascomycota</taxon>
        <taxon>Pezizomycotina</taxon>
        <taxon>Dothideomycetes</taxon>
        <taxon>Dothideomycetes incertae sedis</taxon>
        <taxon>Phaeotrichales</taxon>
        <taxon>Phaeotrichaceae</taxon>
        <taxon>Trichodelitschia</taxon>
    </lineage>
</organism>
<dbReference type="OrthoDB" id="1724197at2759"/>
<proteinExistence type="inferred from homology"/>
<sequence length="512" mass="54732">MASPLEDDIFDSLKKTAQASEQAKQDQELVSRLHAQYVNQQQREASILADNNTLPVTISEVRVLHASTTRRTFLERICKPLIKADGDEPITLLEARQEIQRVATSLEKLGIYKSPISAYVDVADPTKPSTSPTDLTVYFSAQERGKYTVKTGTEAGHSEGSAYADVQLRNLFGGAESLNAHASLGTRTKSAYSAFFDSPVLSNPDLRFEAGGLVSSTLKPWASHEERLSGGSTKLRWLSPGGHRHEIGYSGVWRQITGVAKNAAPSVRLDAGDTFKSAIAHTWIAERRDYPLLPSRGYLLKTVSELAGFGPLGGDVGFAKVELESAAAVPVPVPGFGLDSGVSLTAGFRAGMLYPLAIGSASRPQPSRINDRFQLGGPTDVRGFHLSGLGPHEAGDALGGDVYAAGGASLLLPFPRTGKDTPLRLQLFANGGRLLGLRGRKGEEMDSAAVARGMRDTVHRLGDGMPSWAAGVGIVYAHPLARFEVNFSLPVAVRRGEEARKGVSFGVGISFL</sequence>
<evidence type="ECO:0000256" key="1">
    <source>
        <dbReference type="ARBA" id="ARBA00004374"/>
    </source>
</evidence>
<protein>
    <recommendedName>
        <fullName evidence="6">Bacterial surface antigen (D15) domain-containing protein</fullName>
    </recommendedName>
</protein>
<dbReference type="Proteomes" id="UP000799640">
    <property type="component" value="Unassembled WGS sequence"/>
</dbReference>
<keyword evidence="5" id="KW-0472">Membrane</keyword>
<evidence type="ECO:0000313" key="7">
    <source>
        <dbReference type="EMBL" id="KAF2396238.1"/>
    </source>
</evidence>
<keyword evidence="3" id="KW-1134">Transmembrane beta strand</keyword>
<dbReference type="Gene3D" id="2.40.160.50">
    <property type="entry name" value="membrane protein fhac: a member of the omp85/tpsb transporter family"/>
    <property type="match status" value="1"/>
</dbReference>
<dbReference type="Pfam" id="PF01103">
    <property type="entry name" value="Omp85"/>
    <property type="match status" value="1"/>
</dbReference>
<evidence type="ECO:0000256" key="5">
    <source>
        <dbReference type="ARBA" id="ARBA00023136"/>
    </source>
</evidence>
<dbReference type="GO" id="GO:0005741">
    <property type="term" value="C:mitochondrial outer membrane"/>
    <property type="evidence" value="ECO:0007669"/>
    <property type="project" value="UniProtKB-SubCell"/>
</dbReference>
<gene>
    <name evidence="7" type="ORF">EJ06DRAFT_534366</name>
</gene>
<dbReference type="EMBL" id="ML996708">
    <property type="protein sequence ID" value="KAF2396238.1"/>
    <property type="molecule type" value="Genomic_DNA"/>
</dbReference>
<dbReference type="InterPro" id="IPR000184">
    <property type="entry name" value="Bac_surfAg_D15"/>
</dbReference>
<evidence type="ECO:0000313" key="8">
    <source>
        <dbReference type="Proteomes" id="UP000799640"/>
    </source>
</evidence>
<evidence type="ECO:0000256" key="3">
    <source>
        <dbReference type="ARBA" id="ARBA00022452"/>
    </source>
</evidence>
<evidence type="ECO:0000256" key="2">
    <source>
        <dbReference type="ARBA" id="ARBA00010913"/>
    </source>
</evidence>
<dbReference type="InterPro" id="IPR039910">
    <property type="entry name" value="D15-like"/>
</dbReference>
<name>A0A6G1HJJ7_9PEZI</name>
<comment type="subcellular location">
    <subcellularLocation>
        <location evidence="1">Mitochondrion outer membrane</location>
        <topology evidence="1">Multi-pass membrane protein</topology>
    </subcellularLocation>
</comment>
<dbReference type="PANTHER" id="PTHR12815">
    <property type="entry name" value="SORTING AND ASSEMBLY MACHINERY SAMM50 PROTEIN FAMILY MEMBER"/>
    <property type="match status" value="1"/>
</dbReference>
<keyword evidence="8" id="KW-1185">Reference proteome</keyword>
<dbReference type="GO" id="GO:0045040">
    <property type="term" value="P:protein insertion into mitochondrial outer membrane"/>
    <property type="evidence" value="ECO:0007669"/>
    <property type="project" value="TreeGrafter"/>
</dbReference>
<accession>A0A6G1HJJ7</accession>
<feature type="domain" description="Bacterial surface antigen (D15)" evidence="6">
    <location>
        <begin position="170"/>
        <end position="511"/>
    </location>
</feature>
<comment type="similarity">
    <text evidence="2">Belongs to the SAM50/omp85 family.</text>
</comment>
<keyword evidence="4" id="KW-0812">Transmembrane</keyword>
<dbReference type="FunFam" id="2.40.160.50:FF:000008">
    <property type="entry name" value="Mitochondrial outer membrane beta-barrel protein Tob55"/>
    <property type="match status" value="1"/>
</dbReference>
<dbReference type="PANTHER" id="PTHR12815:SF18">
    <property type="entry name" value="SORTING AND ASSEMBLY MACHINERY COMPONENT 50 HOMOLOG"/>
    <property type="match status" value="1"/>
</dbReference>